<dbReference type="EMBL" id="JAQQWI010000007">
    <property type="protein sequence ID" value="KAK8029255.1"/>
    <property type="molecule type" value="Genomic_DNA"/>
</dbReference>
<dbReference type="SUPFAM" id="SSF56112">
    <property type="entry name" value="Protein kinase-like (PK-like)"/>
    <property type="match status" value="1"/>
</dbReference>
<keyword evidence="5" id="KW-0418">Kinase</keyword>
<dbReference type="PANTHER" id="PTHR47634">
    <property type="entry name" value="PROTEIN KINASE DOMAIN-CONTAINING PROTEIN-RELATED"/>
    <property type="match status" value="1"/>
</dbReference>
<dbReference type="Proteomes" id="UP001396898">
    <property type="component" value="Unassembled WGS sequence"/>
</dbReference>
<dbReference type="SMART" id="SM00220">
    <property type="entry name" value="S_TKc"/>
    <property type="match status" value="1"/>
</dbReference>
<reference evidence="11 12" key="1">
    <citation type="submission" date="2023-01" db="EMBL/GenBank/DDBJ databases">
        <title>Analysis of 21 Apiospora genomes using comparative genomics revels a genus with tremendous synthesis potential of carbohydrate active enzymes and secondary metabolites.</title>
        <authorList>
            <person name="Sorensen T."/>
        </authorList>
    </citation>
    <scope>NUCLEOTIDE SEQUENCE [LARGE SCALE GENOMIC DNA]</scope>
    <source>
        <strain evidence="11 12">CBS 20057</strain>
    </source>
</reference>
<protein>
    <recommendedName>
        <fullName evidence="1">non-specific serine/threonine protein kinase</fullName>
        <ecNumber evidence="1">2.7.11.1</ecNumber>
    </recommendedName>
</protein>
<dbReference type="Gene3D" id="3.30.200.20">
    <property type="entry name" value="Phosphorylase Kinase, domain 1"/>
    <property type="match status" value="1"/>
</dbReference>
<dbReference type="EC" id="2.7.11.1" evidence="1"/>
<dbReference type="InterPro" id="IPR000719">
    <property type="entry name" value="Prot_kinase_dom"/>
</dbReference>
<proteinExistence type="predicted"/>
<feature type="domain" description="Protein kinase" evidence="10">
    <location>
        <begin position="44"/>
        <end position="425"/>
    </location>
</feature>
<dbReference type="InterPro" id="IPR011009">
    <property type="entry name" value="Kinase-like_dom_sf"/>
</dbReference>
<dbReference type="PROSITE" id="PS50011">
    <property type="entry name" value="PROTEIN_KINASE_DOM"/>
    <property type="match status" value="1"/>
</dbReference>
<organism evidence="11 12">
    <name type="scientific">Apiospora marii</name>
    <dbReference type="NCBI Taxonomy" id="335849"/>
    <lineage>
        <taxon>Eukaryota</taxon>
        <taxon>Fungi</taxon>
        <taxon>Dikarya</taxon>
        <taxon>Ascomycota</taxon>
        <taxon>Pezizomycotina</taxon>
        <taxon>Sordariomycetes</taxon>
        <taxon>Xylariomycetidae</taxon>
        <taxon>Amphisphaeriales</taxon>
        <taxon>Apiosporaceae</taxon>
        <taxon>Apiospora</taxon>
    </lineage>
</organism>
<keyword evidence="12" id="KW-1185">Reference proteome</keyword>
<dbReference type="InterPro" id="IPR051334">
    <property type="entry name" value="SRPK"/>
</dbReference>
<evidence type="ECO:0000256" key="1">
    <source>
        <dbReference type="ARBA" id="ARBA00012513"/>
    </source>
</evidence>
<comment type="catalytic activity">
    <reaction evidence="7">
        <text>L-threonyl-[protein] + ATP = O-phospho-L-threonyl-[protein] + ADP + H(+)</text>
        <dbReference type="Rhea" id="RHEA:46608"/>
        <dbReference type="Rhea" id="RHEA-COMP:11060"/>
        <dbReference type="Rhea" id="RHEA-COMP:11605"/>
        <dbReference type="ChEBI" id="CHEBI:15378"/>
        <dbReference type="ChEBI" id="CHEBI:30013"/>
        <dbReference type="ChEBI" id="CHEBI:30616"/>
        <dbReference type="ChEBI" id="CHEBI:61977"/>
        <dbReference type="ChEBI" id="CHEBI:456216"/>
        <dbReference type="EC" id="2.7.11.1"/>
    </reaction>
</comment>
<evidence type="ECO:0000256" key="7">
    <source>
        <dbReference type="ARBA" id="ARBA00047899"/>
    </source>
</evidence>
<evidence type="ECO:0000256" key="9">
    <source>
        <dbReference type="PROSITE-ProRule" id="PRU10141"/>
    </source>
</evidence>
<evidence type="ECO:0000313" key="12">
    <source>
        <dbReference type="Proteomes" id="UP001396898"/>
    </source>
</evidence>
<dbReference type="PROSITE" id="PS00107">
    <property type="entry name" value="PROTEIN_KINASE_ATP"/>
    <property type="match status" value="1"/>
</dbReference>
<gene>
    <name evidence="11" type="ORF">PG991_006311</name>
</gene>
<evidence type="ECO:0000256" key="4">
    <source>
        <dbReference type="ARBA" id="ARBA00022741"/>
    </source>
</evidence>
<comment type="caution">
    <text evidence="11">The sequence shown here is derived from an EMBL/GenBank/DDBJ whole genome shotgun (WGS) entry which is preliminary data.</text>
</comment>
<evidence type="ECO:0000313" key="11">
    <source>
        <dbReference type="EMBL" id="KAK8029255.1"/>
    </source>
</evidence>
<evidence type="ECO:0000256" key="5">
    <source>
        <dbReference type="ARBA" id="ARBA00022777"/>
    </source>
</evidence>
<dbReference type="Gene3D" id="1.10.510.10">
    <property type="entry name" value="Transferase(Phosphotransferase) domain 1"/>
    <property type="match status" value="1"/>
</dbReference>
<evidence type="ECO:0000256" key="2">
    <source>
        <dbReference type="ARBA" id="ARBA00022527"/>
    </source>
</evidence>
<accession>A0ABR1SBN0</accession>
<keyword evidence="6 9" id="KW-0067">ATP-binding</keyword>
<sequence length="429" mass="48480">MSSSAKPSQTLATDSQEVLDEGSQAYRLGGFHPVYIGDVYHDRYEVLSKIGYGGYSTVWLVRDRKATKGESSEFRALKVLSAECYGAGKDIYEREILRHLRYGNPMRRGYEFICHLEDEFEHEGPNGTHVCLVFQLCGESMLMYGARFKDLMIPTEVMRRITTQLLLALDYAHKFGASNIFVKMKTYSRIENGYLAQDQVQQNRSEGQYTVIPSLPLSNYYSFQPDDQVDEIDIVLGDWGFSCWTDYHLCEVIQPVTLRAPEVLLGAGWGPAADVWSVGATVLEMYRDVRMFIGLTAPDGPYKLGQHLAEIEHLLGPFPKALLDKGDQGRVGRIFDKDGKVKDVDESDANLDKWSPDTVGRTFGKKRKFKYVDEWDADHNLMSEWYTPGLPQDVKAKFVAFLNAAMAINPADRPKPAGLLMDPWVHTLG</sequence>
<feature type="binding site" evidence="9">
    <location>
        <position position="78"/>
    </location>
    <ligand>
        <name>ATP</name>
        <dbReference type="ChEBI" id="CHEBI:30616"/>
    </ligand>
</feature>
<keyword evidence="2" id="KW-0723">Serine/threonine-protein kinase</keyword>
<keyword evidence="4 9" id="KW-0547">Nucleotide-binding</keyword>
<keyword evidence="3" id="KW-0808">Transferase</keyword>
<evidence type="ECO:0000259" key="10">
    <source>
        <dbReference type="PROSITE" id="PS50011"/>
    </source>
</evidence>
<evidence type="ECO:0000256" key="6">
    <source>
        <dbReference type="ARBA" id="ARBA00022840"/>
    </source>
</evidence>
<dbReference type="InterPro" id="IPR017441">
    <property type="entry name" value="Protein_kinase_ATP_BS"/>
</dbReference>
<evidence type="ECO:0000256" key="3">
    <source>
        <dbReference type="ARBA" id="ARBA00022679"/>
    </source>
</evidence>
<evidence type="ECO:0000256" key="8">
    <source>
        <dbReference type="ARBA" id="ARBA00048679"/>
    </source>
</evidence>
<name>A0ABR1SBN0_9PEZI</name>
<comment type="catalytic activity">
    <reaction evidence="8">
        <text>L-seryl-[protein] + ATP = O-phospho-L-seryl-[protein] + ADP + H(+)</text>
        <dbReference type="Rhea" id="RHEA:17989"/>
        <dbReference type="Rhea" id="RHEA-COMP:9863"/>
        <dbReference type="Rhea" id="RHEA-COMP:11604"/>
        <dbReference type="ChEBI" id="CHEBI:15378"/>
        <dbReference type="ChEBI" id="CHEBI:29999"/>
        <dbReference type="ChEBI" id="CHEBI:30616"/>
        <dbReference type="ChEBI" id="CHEBI:83421"/>
        <dbReference type="ChEBI" id="CHEBI:456216"/>
        <dbReference type="EC" id="2.7.11.1"/>
    </reaction>
</comment>
<dbReference type="PANTHER" id="PTHR47634:SF9">
    <property type="entry name" value="PROTEIN KINASE DOMAIN-CONTAINING PROTEIN-RELATED"/>
    <property type="match status" value="1"/>
</dbReference>